<reference evidence="1" key="1">
    <citation type="submission" date="2021-06" db="EMBL/GenBank/DDBJ databases">
        <title>Parelaphostrongylus tenuis whole genome reference sequence.</title>
        <authorList>
            <person name="Garwood T.J."/>
            <person name="Larsen P.A."/>
            <person name="Fountain-Jones N.M."/>
            <person name="Garbe J.R."/>
            <person name="Macchietto M.G."/>
            <person name="Kania S.A."/>
            <person name="Gerhold R.W."/>
            <person name="Richards J.E."/>
            <person name="Wolf T.M."/>
        </authorList>
    </citation>
    <scope>NUCLEOTIDE SEQUENCE</scope>
    <source>
        <strain evidence="1">MNPRO001-30</strain>
        <tissue evidence="1">Meninges</tissue>
    </source>
</reference>
<dbReference type="EMBL" id="JAHQIW010000251">
    <property type="protein sequence ID" value="KAJ1346995.1"/>
    <property type="molecule type" value="Genomic_DNA"/>
</dbReference>
<evidence type="ECO:0000313" key="2">
    <source>
        <dbReference type="Proteomes" id="UP001196413"/>
    </source>
</evidence>
<name>A0AAD5LUY0_PARTN</name>
<protein>
    <submittedName>
        <fullName evidence="1">Uncharacterized protein</fullName>
    </submittedName>
</protein>
<sequence>MFRGCLPSLSVRYAPRIFSLSLDLIAGCRRIAVAELHRTGMKTAYIAEKRLVLNQQVSTEPRNVSKRLEGLKTAFENVVQRHRLLRKPLRRFCQVQRNA</sequence>
<gene>
    <name evidence="1" type="ORF">KIN20_001928</name>
</gene>
<keyword evidence="2" id="KW-1185">Reference proteome</keyword>
<proteinExistence type="predicted"/>
<dbReference type="AlphaFoldDB" id="A0AAD5LUY0"/>
<accession>A0AAD5LUY0</accession>
<organism evidence="1 2">
    <name type="scientific">Parelaphostrongylus tenuis</name>
    <name type="common">Meningeal worm</name>
    <dbReference type="NCBI Taxonomy" id="148309"/>
    <lineage>
        <taxon>Eukaryota</taxon>
        <taxon>Metazoa</taxon>
        <taxon>Ecdysozoa</taxon>
        <taxon>Nematoda</taxon>
        <taxon>Chromadorea</taxon>
        <taxon>Rhabditida</taxon>
        <taxon>Rhabditina</taxon>
        <taxon>Rhabditomorpha</taxon>
        <taxon>Strongyloidea</taxon>
        <taxon>Metastrongylidae</taxon>
        <taxon>Parelaphostrongylus</taxon>
    </lineage>
</organism>
<evidence type="ECO:0000313" key="1">
    <source>
        <dbReference type="EMBL" id="KAJ1346995.1"/>
    </source>
</evidence>
<comment type="caution">
    <text evidence="1">The sequence shown here is derived from an EMBL/GenBank/DDBJ whole genome shotgun (WGS) entry which is preliminary data.</text>
</comment>
<dbReference type="Proteomes" id="UP001196413">
    <property type="component" value="Unassembled WGS sequence"/>
</dbReference>